<sequence length="356" mass="38719">MCKTINRIGLSVLSLFPILASAGCSVLGFSAYPIAHVMTEDTKEILDQTTRCPDVPRELAKQVRPMHTLAPGDELLVEVLEADDLSIQLPADQRIMADGTIDLGRYGRVVVSSMTIEQAESTVQEIVSKAERDSVRVNIRLIQPIHRYYVIGEVNSPGAYSLTGHETVLDALMEAGGLTARASACDLLLARPTSPCSCRVTLPVCYRSITQLGDSTTNYHLKPGDRIFVSRQSFCEEMFAYVKGSQTCERCCKKQVACRDASLIESDALDFVMPGVVEIPPVDPPSYGIDGSAGIDGAPVGTESYQLQDNPPQPQQADGRDRRLQPSSAEDLTAPKNPPRNFDGELNFGELLDGDE</sequence>
<accession>A0ABT7PQP1</accession>
<gene>
    <name evidence="6" type="ORF">QTN89_24525</name>
</gene>
<dbReference type="InterPro" id="IPR049712">
    <property type="entry name" value="Poly_export"/>
</dbReference>
<dbReference type="RefSeq" id="WP_289166517.1">
    <property type="nucleotide sequence ID" value="NZ_JASZZN010000024.1"/>
</dbReference>
<dbReference type="Gene3D" id="3.10.560.10">
    <property type="entry name" value="Outer membrane lipoprotein wza domain like"/>
    <property type="match status" value="1"/>
</dbReference>
<evidence type="ECO:0000256" key="3">
    <source>
        <dbReference type="SAM" id="SignalP"/>
    </source>
</evidence>
<evidence type="ECO:0000313" key="7">
    <source>
        <dbReference type="Proteomes" id="UP001239462"/>
    </source>
</evidence>
<dbReference type="PROSITE" id="PS51257">
    <property type="entry name" value="PROKAR_LIPOPROTEIN"/>
    <property type="match status" value="1"/>
</dbReference>
<evidence type="ECO:0000259" key="5">
    <source>
        <dbReference type="Pfam" id="PF10531"/>
    </source>
</evidence>
<keyword evidence="7" id="KW-1185">Reference proteome</keyword>
<keyword evidence="1 3" id="KW-0732">Signal</keyword>
<reference evidence="6 7" key="1">
    <citation type="submission" date="2023-06" db="EMBL/GenBank/DDBJ databases">
        <title>Roseiconus lacunae JC819 isolated from Gulf of Mannar region, Tamil Nadu.</title>
        <authorList>
            <person name="Pk S."/>
            <person name="Ch S."/>
            <person name="Ch V.R."/>
        </authorList>
    </citation>
    <scope>NUCLEOTIDE SEQUENCE [LARGE SCALE GENOMIC DNA]</scope>
    <source>
        <strain evidence="6 7">JC819</strain>
    </source>
</reference>
<dbReference type="Gene3D" id="3.30.1950.10">
    <property type="entry name" value="wza like domain"/>
    <property type="match status" value="1"/>
</dbReference>
<dbReference type="PANTHER" id="PTHR33619">
    <property type="entry name" value="POLYSACCHARIDE EXPORT PROTEIN GFCE-RELATED"/>
    <property type="match status" value="1"/>
</dbReference>
<evidence type="ECO:0000259" key="4">
    <source>
        <dbReference type="Pfam" id="PF02563"/>
    </source>
</evidence>
<feature type="region of interest" description="Disordered" evidence="2">
    <location>
        <begin position="283"/>
        <end position="356"/>
    </location>
</feature>
<evidence type="ECO:0000256" key="2">
    <source>
        <dbReference type="SAM" id="MobiDB-lite"/>
    </source>
</evidence>
<feature type="domain" description="Polysaccharide export protein N-terminal" evidence="4">
    <location>
        <begin position="66"/>
        <end position="139"/>
    </location>
</feature>
<dbReference type="PANTHER" id="PTHR33619:SF3">
    <property type="entry name" value="POLYSACCHARIDE EXPORT PROTEIN GFCE-RELATED"/>
    <property type="match status" value="1"/>
</dbReference>
<name>A0ABT7PQP1_9BACT</name>
<dbReference type="Pfam" id="PF02563">
    <property type="entry name" value="Poly_export"/>
    <property type="match status" value="1"/>
</dbReference>
<evidence type="ECO:0000256" key="1">
    <source>
        <dbReference type="ARBA" id="ARBA00022729"/>
    </source>
</evidence>
<dbReference type="Proteomes" id="UP001239462">
    <property type="component" value="Unassembled WGS sequence"/>
</dbReference>
<dbReference type="InterPro" id="IPR003715">
    <property type="entry name" value="Poly_export_N"/>
</dbReference>
<feature type="chain" id="PRO_5045133493" evidence="3">
    <location>
        <begin position="23"/>
        <end position="356"/>
    </location>
</feature>
<feature type="domain" description="Soluble ligand binding" evidence="5">
    <location>
        <begin position="148"/>
        <end position="191"/>
    </location>
</feature>
<dbReference type="Pfam" id="PF10531">
    <property type="entry name" value="SLBB"/>
    <property type="match status" value="1"/>
</dbReference>
<proteinExistence type="predicted"/>
<evidence type="ECO:0000313" key="6">
    <source>
        <dbReference type="EMBL" id="MDM4018641.1"/>
    </source>
</evidence>
<comment type="caution">
    <text evidence="6">The sequence shown here is derived from an EMBL/GenBank/DDBJ whole genome shotgun (WGS) entry which is preliminary data.</text>
</comment>
<feature type="signal peptide" evidence="3">
    <location>
        <begin position="1"/>
        <end position="22"/>
    </location>
</feature>
<protein>
    <submittedName>
        <fullName evidence="6">Polysaccharide biosynthesis/export family protein</fullName>
    </submittedName>
</protein>
<organism evidence="6 7">
    <name type="scientific">Roseiconus lacunae</name>
    <dbReference type="NCBI Taxonomy" id="2605694"/>
    <lineage>
        <taxon>Bacteria</taxon>
        <taxon>Pseudomonadati</taxon>
        <taxon>Planctomycetota</taxon>
        <taxon>Planctomycetia</taxon>
        <taxon>Pirellulales</taxon>
        <taxon>Pirellulaceae</taxon>
        <taxon>Roseiconus</taxon>
    </lineage>
</organism>
<dbReference type="EMBL" id="JASZZN010000024">
    <property type="protein sequence ID" value="MDM4018641.1"/>
    <property type="molecule type" value="Genomic_DNA"/>
</dbReference>
<dbReference type="InterPro" id="IPR019554">
    <property type="entry name" value="Soluble_ligand-bd"/>
</dbReference>